<feature type="transmembrane region" description="Helical" evidence="2">
    <location>
        <begin position="75"/>
        <end position="95"/>
    </location>
</feature>
<feature type="transmembrane region" description="Helical" evidence="2">
    <location>
        <begin position="44"/>
        <end position="63"/>
    </location>
</feature>
<feature type="transmembrane region" description="Helical" evidence="2">
    <location>
        <begin position="147"/>
        <end position="171"/>
    </location>
</feature>
<protein>
    <submittedName>
        <fullName evidence="3">Membrane-spanning 4-domains subfamily A member 4D-like</fullName>
    </submittedName>
</protein>
<dbReference type="Proteomes" id="UP000472263">
    <property type="component" value="Chromosome 10"/>
</dbReference>
<feature type="transmembrane region" description="Helical" evidence="2">
    <location>
        <begin position="107"/>
        <end position="135"/>
    </location>
</feature>
<keyword evidence="2" id="KW-0472">Membrane</keyword>
<name>A0A667WKZ9_9TELE</name>
<dbReference type="GeneID" id="115366862"/>
<sequence>MEDTESTARERTRGNDGNQEPETNTVLMSSKPLHRFISGDPKSLGIVVLIFGCAELLMGFQMAKDKLENSTKIYVPFWQGALFLICGNLSIYTGVHPSKRMVTVCLAMYVVSILGILLSLGIRIWSICYLLHLLWRYWSRTWAQREATQLLMVEVVLFISTFCVSVLLIFLSAKARLALKSTHTQVVVQHVQQAE</sequence>
<evidence type="ECO:0000313" key="3">
    <source>
        <dbReference type="Ensembl" id="ENSMMDP00005002293.1"/>
    </source>
</evidence>
<proteinExistence type="predicted"/>
<evidence type="ECO:0000313" key="4">
    <source>
        <dbReference type="Proteomes" id="UP000472263"/>
    </source>
</evidence>
<reference evidence="3" key="2">
    <citation type="submission" date="2025-08" db="UniProtKB">
        <authorList>
            <consortium name="Ensembl"/>
        </authorList>
    </citation>
    <scope>IDENTIFICATION</scope>
</reference>
<organism evidence="3 4">
    <name type="scientific">Myripristis murdjan</name>
    <name type="common">pinecone soldierfish</name>
    <dbReference type="NCBI Taxonomy" id="586833"/>
    <lineage>
        <taxon>Eukaryota</taxon>
        <taxon>Metazoa</taxon>
        <taxon>Chordata</taxon>
        <taxon>Craniata</taxon>
        <taxon>Vertebrata</taxon>
        <taxon>Euteleostomi</taxon>
        <taxon>Actinopterygii</taxon>
        <taxon>Neopterygii</taxon>
        <taxon>Teleostei</taxon>
        <taxon>Neoteleostei</taxon>
        <taxon>Acanthomorphata</taxon>
        <taxon>Holocentriformes</taxon>
        <taxon>Holocentridae</taxon>
        <taxon>Myripristis</taxon>
    </lineage>
</organism>
<accession>A0A667WKZ9</accession>
<dbReference type="OrthoDB" id="10071849at2759"/>
<feature type="compositionally biased region" description="Basic and acidic residues" evidence="1">
    <location>
        <begin position="1"/>
        <end position="14"/>
    </location>
</feature>
<gene>
    <name evidence="3" type="primary">LOC115366862</name>
</gene>
<dbReference type="Ensembl" id="ENSMMDT00005002330.1">
    <property type="protein sequence ID" value="ENSMMDP00005002293.1"/>
    <property type="gene ID" value="ENSMMDG00005001271.1"/>
</dbReference>
<evidence type="ECO:0000256" key="2">
    <source>
        <dbReference type="SAM" id="Phobius"/>
    </source>
</evidence>
<evidence type="ECO:0000256" key="1">
    <source>
        <dbReference type="SAM" id="MobiDB-lite"/>
    </source>
</evidence>
<dbReference type="AlphaFoldDB" id="A0A667WKZ9"/>
<dbReference type="GeneTree" id="ENSGT00510000052164"/>
<reference evidence="3" key="1">
    <citation type="submission" date="2019-06" db="EMBL/GenBank/DDBJ databases">
        <authorList>
            <consortium name="Wellcome Sanger Institute Data Sharing"/>
        </authorList>
    </citation>
    <scope>NUCLEOTIDE SEQUENCE [LARGE SCALE GENOMIC DNA]</scope>
</reference>
<feature type="compositionally biased region" description="Polar residues" evidence="1">
    <location>
        <begin position="15"/>
        <end position="24"/>
    </location>
</feature>
<feature type="region of interest" description="Disordered" evidence="1">
    <location>
        <begin position="1"/>
        <end position="24"/>
    </location>
</feature>
<reference evidence="3" key="3">
    <citation type="submission" date="2025-09" db="UniProtKB">
        <authorList>
            <consortium name="Ensembl"/>
        </authorList>
    </citation>
    <scope>IDENTIFICATION</scope>
</reference>
<keyword evidence="2" id="KW-0812">Transmembrane</keyword>
<keyword evidence="4" id="KW-1185">Reference proteome</keyword>
<dbReference type="InParanoid" id="A0A667WKZ9"/>
<dbReference type="RefSeq" id="XP_029918372.1">
    <property type="nucleotide sequence ID" value="XM_030062512.1"/>
</dbReference>
<keyword evidence="2" id="KW-1133">Transmembrane helix</keyword>